<gene>
    <name evidence="1" type="ORF">HPU229334_08245</name>
</gene>
<sequence>MKQANNRFAELLLQNNINPSKMFFDKKRSCYVSVQDKVWWRYYKNTDILSLSRYVKEFIGGSYEDRIEERLYQVSVNQTSGEIISVSKIA</sequence>
<dbReference type="OrthoDB" id="5326682at2"/>
<organism evidence="1 2">
    <name type="scientific">Helicobacter pullorum</name>
    <dbReference type="NCBI Taxonomy" id="35818"/>
    <lineage>
        <taxon>Bacteria</taxon>
        <taxon>Pseudomonadati</taxon>
        <taxon>Campylobacterota</taxon>
        <taxon>Epsilonproteobacteria</taxon>
        <taxon>Campylobacterales</taxon>
        <taxon>Helicobacteraceae</taxon>
        <taxon>Helicobacter</taxon>
    </lineage>
</organism>
<dbReference type="EMBL" id="JNOC01000043">
    <property type="protein sequence ID" value="KPH55431.1"/>
    <property type="molecule type" value="Genomic_DNA"/>
</dbReference>
<dbReference type="RefSeq" id="WP_005022169.1">
    <property type="nucleotide sequence ID" value="NZ_CABKNZ010000042.1"/>
</dbReference>
<protein>
    <submittedName>
        <fullName evidence="1">Uncharacterized protein</fullName>
    </submittedName>
</protein>
<proteinExistence type="predicted"/>
<dbReference type="PATRIC" id="fig|35818.11.peg.1631"/>
<dbReference type="AlphaFoldDB" id="A0A0N0LT28"/>
<reference evidence="1 2" key="1">
    <citation type="submission" date="2014-06" db="EMBL/GenBank/DDBJ databases">
        <title>Helicobacter pullorum isolates in fresh chicken meat - phenotypic and genotypic features.</title>
        <authorList>
            <person name="Borges V."/>
            <person name="Santos A."/>
            <person name="Correia C.B."/>
            <person name="Saraiva M."/>
            <person name="Menard A."/>
            <person name="Vieira L."/>
            <person name="Sampaio D.A."/>
            <person name="Gomes J.P."/>
            <person name="Oleastro M."/>
        </authorList>
    </citation>
    <scope>NUCLEOTIDE SEQUENCE [LARGE SCALE GENOMIC DNA]</scope>
    <source>
        <strain evidence="1 2">229334/12</strain>
    </source>
</reference>
<accession>A0A0N0LT28</accession>
<evidence type="ECO:0000313" key="2">
    <source>
        <dbReference type="Proteomes" id="UP000037997"/>
    </source>
</evidence>
<dbReference type="Proteomes" id="UP000037997">
    <property type="component" value="Unassembled WGS sequence"/>
</dbReference>
<comment type="caution">
    <text evidence="1">The sequence shown here is derived from an EMBL/GenBank/DDBJ whole genome shotgun (WGS) entry which is preliminary data.</text>
</comment>
<evidence type="ECO:0000313" key="1">
    <source>
        <dbReference type="EMBL" id="KPH55431.1"/>
    </source>
</evidence>
<name>A0A0N0LT28_9HELI</name>